<organism evidence="4 5">
    <name type="scientific">Purpureocillium lilacinum</name>
    <name type="common">Paecilomyces lilacinus</name>
    <dbReference type="NCBI Taxonomy" id="33203"/>
    <lineage>
        <taxon>Eukaryota</taxon>
        <taxon>Fungi</taxon>
        <taxon>Dikarya</taxon>
        <taxon>Ascomycota</taxon>
        <taxon>Pezizomycotina</taxon>
        <taxon>Sordariomycetes</taxon>
        <taxon>Hypocreomycetidae</taxon>
        <taxon>Hypocreales</taxon>
        <taxon>Ophiocordycipitaceae</taxon>
        <taxon>Purpureocillium</taxon>
    </lineage>
</organism>
<reference evidence="3 6" key="4">
    <citation type="journal article" date="2024" name="Microbiol. Resour. Announc.">
        <title>Genome annotations for the ascomycete fungi Trichoderma harzianum, Trichoderma aggressivum, and Purpureocillium lilacinum.</title>
        <authorList>
            <person name="Beijen E.P.W."/>
            <person name="Ohm R.A."/>
        </authorList>
    </citation>
    <scope>NUCLEOTIDE SEQUENCE [LARGE SCALE GENOMIC DNA]</scope>
    <source>
        <strain evidence="3 6">CBS 150709</strain>
    </source>
</reference>
<dbReference type="EMBL" id="LCWV01000024">
    <property type="protein sequence ID" value="PWI66538.1"/>
    <property type="molecule type" value="Genomic_DNA"/>
</dbReference>
<protein>
    <recommendedName>
        <fullName evidence="7">Kinetochore protein fta4</fullName>
    </recommendedName>
</protein>
<feature type="coiled-coil region" evidence="1">
    <location>
        <begin position="309"/>
        <end position="336"/>
    </location>
</feature>
<dbReference type="InterPro" id="IPR025207">
    <property type="entry name" value="Sim4_Fta4"/>
</dbReference>
<dbReference type="PANTHER" id="PTHR42040:SF1">
    <property type="entry name" value="INNER KINETOCHORE SUBUNIT FTA4"/>
    <property type="match status" value="1"/>
</dbReference>
<gene>
    <name evidence="4" type="ORF">PCL_04951</name>
    <name evidence="3" type="ORF">Purlil1_12674</name>
</gene>
<proteinExistence type="predicted"/>
<evidence type="ECO:0000313" key="4">
    <source>
        <dbReference type="EMBL" id="PWI66538.1"/>
    </source>
</evidence>
<dbReference type="Proteomes" id="UP000245956">
    <property type="component" value="Unassembled WGS sequence"/>
</dbReference>
<evidence type="ECO:0000313" key="5">
    <source>
        <dbReference type="Proteomes" id="UP000245956"/>
    </source>
</evidence>
<dbReference type="GO" id="GO:0031511">
    <property type="term" value="C:Mis6-Sim4 complex"/>
    <property type="evidence" value="ECO:0007669"/>
    <property type="project" value="InterPro"/>
</dbReference>
<evidence type="ECO:0008006" key="7">
    <source>
        <dbReference type="Google" id="ProtNLM"/>
    </source>
</evidence>
<reference evidence="3" key="3">
    <citation type="submission" date="2023-11" db="EMBL/GenBank/DDBJ databases">
        <authorList>
            <person name="Beijen E."/>
            <person name="Ohm R.A."/>
        </authorList>
    </citation>
    <scope>NUCLEOTIDE SEQUENCE</scope>
    <source>
        <strain evidence="3">CBS 150709</strain>
    </source>
</reference>
<dbReference type="PANTHER" id="PTHR42040">
    <property type="entry name" value="INNER KINETOCHORE SUBUNIT FTA4"/>
    <property type="match status" value="1"/>
</dbReference>
<name>A0A2U3DWA2_PURLI</name>
<feature type="compositionally biased region" description="Polar residues" evidence="2">
    <location>
        <begin position="117"/>
        <end position="132"/>
    </location>
</feature>
<evidence type="ECO:0000313" key="3">
    <source>
        <dbReference type="EMBL" id="KAK4075520.1"/>
    </source>
</evidence>
<sequence>MLHSGKSTFLGVSQGLRGAALSGGFITPRDAVLSVPGSDHSRCSRIENGKGEAPRMHLPILCRPAVPSSTGGGDSAWEAGVVRPATAPLLRMVGPLFIKSRDYFSLAIAGIDLRSSRVPSTGVATPHPSSHLPQHREYQRRPLRPQTPPRPRSSASPAMAPAPAPTVPSLKQSFLAAQTTLLSQPLAPSAAWRAANDDASAGADDNDNDGSAAHIPARAFDEALLALNNTLQQHARRVYPPQASRNVAAQIAAAYDRDAERRVGADAANDAEALGRELDLADEGVVEALPEKWPSERDTNNHPAEAKRYADTVARLGELSARRKELRQRVDRLRSLKASIAPLDTADGRIQDNLVTRNGPVETELERMRVLLARVAGRVSELPDKSASTQNDGGKIDLDALEGGRKRKVDDFLADPHVFPS</sequence>
<dbReference type="Pfam" id="PF13093">
    <property type="entry name" value="FTA4"/>
    <property type="match status" value="1"/>
</dbReference>
<accession>A0A2U3DWA2</accession>
<keyword evidence="6" id="KW-1185">Reference proteome</keyword>
<feature type="region of interest" description="Disordered" evidence="2">
    <location>
        <begin position="380"/>
        <end position="400"/>
    </location>
</feature>
<feature type="region of interest" description="Disordered" evidence="2">
    <location>
        <begin position="117"/>
        <end position="167"/>
    </location>
</feature>
<dbReference type="Proteomes" id="UP001287286">
    <property type="component" value="Unassembled WGS sequence"/>
</dbReference>
<reference evidence="4 5" key="2">
    <citation type="journal article" date="2016" name="Front. Microbiol.">
        <title>Genome and transcriptome sequences reveal the specific parasitism of the nematophagous Purpureocillium lilacinum 36-1.</title>
        <authorList>
            <person name="Xie J."/>
            <person name="Li S."/>
            <person name="Mo C."/>
            <person name="Xiao X."/>
            <person name="Peng D."/>
            <person name="Wang G."/>
            <person name="Xiao Y."/>
        </authorList>
    </citation>
    <scope>NUCLEOTIDE SEQUENCE [LARGE SCALE GENOMIC DNA]</scope>
    <source>
        <strain evidence="4 5">36-1</strain>
    </source>
</reference>
<keyword evidence="1" id="KW-0175">Coiled coil</keyword>
<dbReference type="AlphaFoldDB" id="A0A2U3DWA2"/>
<comment type="caution">
    <text evidence="4">The sequence shown here is derived from an EMBL/GenBank/DDBJ whole genome shotgun (WGS) entry which is preliminary data.</text>
</comment>
<evidence type="ECO:0000256" key="2">
    <source>
        <dbReference type="SAM" id="MobiDB-lite"/>
    </source>
</evidence>
<feature type="region of interest" description="Disordered" evidence="2">
    <location>
        <begin position="193"/>
        <end position="213"/>
    </location>
</feature>
<evidence type="ECO:0000313" key="6">
    <source>
        <dbReference type="Proteomes" id="UP001287286"/>
    </source>
</evidence>
<reference evidence="4" key="1">
    <citation type="submission" date="2015-05" db="EMBL/GenBank/DDBJ databases">
        <authorList>
            <person name="Wang D.B."/>
            <person name="Wang M."/>
        </authorList>
    </citation>
    <scope>NUCLEOTIDE SEQUENCE</scope>
    <source>
        <strain evidence="4">36-1</strain>
    </source>
</reference>
<evidence type="ECO:0000256" key="1">
    <source>
        <dbReference type="SAM" id="Coils"/>
    </source>
</evidence>
<dbReference type="EMBL" id="JAWRVI010000120">
    <property type="protein sequence ID" value="KAK4075520.1"/>
    <property type="molecule type" value="Genomic_DNA"/>
</dbReference>